<keyword evidence="3" id="KW-1185">Reference proteome</keyword>
<gene>
    <name evidence="2" type="ORF">B5F14_01550</name>
</gene>
<reference evidence="3" key="1">
    <citation type="submission" date="2017-04" db="EMBL/GenBank/DDBJ databases">
        <title>Function of individual gut microbiota members based on whole genome sequencing of pure cultures obtained from chicken caecum.</title>
        <authorList>
            <person name="Medvecky M."/>
            <person name="Cejkova D."/>
            <person name="Polansky O."/>
            <person name="Karasova D."/>
            <person name="Kubasova T."/>
            <person name="Cizek A."/>
            <person name="Rychlik I."/>
        </authorList>
    </citation>
    <scope>NUCLEOTIDE SEQUENCE [LARGE SCALE GENOMIC DNA]</scope>
    <source>
        <strain evidence="3">An178</strain>
    </source>
</reference>
<evidence type="ECO:0000256" key="1">
    <source>
        <dbReference type="SAM" id="Phobius"/>
    </source>
</evidence>
<evidence type="ECO:0008006" key="4">
    <source>
        <dbReference type="Google" id="ProtNLM"/>
    </source>
</evidence>
<accession>A0A1Y4LYK1</accession>
<dbReference type="Proteomes" id="UP000195447">
    <property type="component" value="Unassembled WGS sequence"/>
</dbReference>
<dbReference type="RefSeq" id="WP_206383588.1">
    <property type="nucleotide sequence ID" value="NZ_NFKM01000002.1"/>
</dbReference>
<name>A0A1Y4LYK1_9FIRM</name>
<feature type="transmembrane region" description="Helical" evidence="1">
    <location>
        <begin position="38"/>
        <end position="58"/>
    </location>
</feature>
<keyword evidence="1" id="KW-1133">Transmembrane helix</keyword>
<keyword evidence="1" id="KW-0812">Transmembrane</keyword>
<dbReference type="Pfam" id="PF16079">
    <property type="entry name" value="Phage_holin_5_2"/>
    <property type="match status" value="1"/>
</dbReference>
<evidence type="ECO:0000313" key="3">
    <source>
        <dbReference type="Proteomes" id="UP000195447"/>
    </source>
</evidence>
<dbReference type="EMBL" id="NFKM01000002">
    <property type="protein sequence ID" value="OUP61666.1"/>
    <property type="molecule type" value="Genomic_DNA"/>
</dbReference>
<comment type="caution">
    <text evidence="2">The sequence shown here is derived from an EMBL/GenBank/DDBJ whole genome shotgun (WGS) entry which is preliminary data.</text>
</comment>
<organism evidence="2 3">
    <name type="scientific">Faecalitalea cylindroides</name>
    <dbReference type="NCBI Taxonomy" id="39483"/>
    <lineage>
        <taxon>Bacteria</taxon>
        <taxon>Bacillati</taxon>
        <taxon>Bacillota</taxon>
        <taxon>Erysipelotrichia</taxon>
        <taxon>Erysipelotrichales</taxon>
        <taxon>Erysipelotrichaceae</taxon>
        <taxon>Faecalitalea</taxon>
    </lineage>
</organism>
<protein>
    <recommendedName>
        <fullName evidence="4">Holin</fullName>
    </recommendedName>
</protein>
<keyword evidence="1" id="KW-0472">Membrane</keyword>
<dbReference type="AlphaFoldDB" id="A0A1Y4LYK1"/>
<feature type="transmembrane region" description="Helical" evidence="1">
    <location>
        <begin position="6"/>
        <end position="26"/>
    </location>
</feature>
<sequence length="100" mass="10721">MDILTMITDLIEPTTLICCLCVGYAIKHIKSLDAYSNEFIPLTMLLLGAVVSSIVAYFNGVGVTPEIIVQGMVTGIASTGLHQLFTRTIQGLSGETTEQN</sequence>
<evidence type="ECO:0000313" key="2">
    <source>
        <dbReference type="EMBL" id="OUP61666.1"/>
    </source>
</evidence>
<dbReference type="InterPro" id="IPR032111">
    <property type="entry name" value="Clostridium_phage_holin"/>
</dbReference>
<proteinExistence type="predicted"/>